<protein>
    <recommendedName>
        <fullName evidence="4">DUF2452 domain-containing protein</fullName>
    </recommendedName>
</protein>
<name>A0A2D0NF63_FLAN2</name>
<sequence>MAEEKKDQKHESFINPIDPDKITENPHSLPYAHTVGGAVIKPEDRGKIKGRAMAAMYEQTDMHLGQIREQIELLARQAKNIQHRVQISEEIYRAELNFEPIIAKVYYLYRRSNGKSVVSMVSPPEWGKNPPFQFIATVQLLSDHTWEVLEIVDDIYTPE</sequence>
<dbReference type="Proteomes" id="UP000223913">
    <property type="component" value="Unassembled WGS sequence"/>
</dbReference>
<comment type="caution">
    <text evidence="2">The sequence shown here is derived from an EMBL/GenBank/DDBJ whole genome shotgun (WGS) entry which is preliminary data.</text>
</comment>
<organism evidence="2 3">
    <name type="scientific">Flavilitoribacter nigricans (strain ATCC 23147 / DSM 23189 / NBRC 102662 / NCIMB 1420 / SS-2)</name>
    <name type="common">Lewinella nigricans</name>
    <dbReference type="NCBI Taxonomy" id="1122177"/>
    <lineage>
        <taxon>Bacteria</taxon>
        <taxon>Pseudomonadati</taxon>
        <taxon>Bacteroidota</taxon>
        <taxon>Saprospiria</taxon>
        <taxon>Saprospirales</taxon>
        <taxon>Lewinellaceae</taxon>
        <taxon>Flavilitoribacter</taxon>
    </lineage>
</organism>
<dbReference type="OrthoDB" id="662061at2"/>
<dbReference type="Pfam" id="PF10504">
    <property type="entry name" value="DUF2452"/>
    <property type="match status" value="1"/>
</dbReference>
<keyword evidence="3" id="KW-1185">Reference proteome</keyword>
<dbReference type="EMBL" id="PDUD01000018">
    <property type="protein sequence ID" value="PHN06423.1"/>
    <property type="molecule type" value="Genomic_DNA"/>
</dbReference>
<feature type="compositionally biased region" description="Basic and acidic residues" evidence="1">
    <location>
        <begin position="1"/>
        <end position="24"/>
    </location>
</feature>
<dbReference type="RefSeq" id="WP_099150407.1">
    <property type="nucleotide sequence ID" value="NZ_PDUD01000018.1"/>
</dbReference>
<gene>
    <name evidence="2" type="ORF">CRP01_12705</name>
</gene>
<reference evidence="2 3" key="1">
    <citation type="submission" date="2017-10" db="EMBL/GenBank/DDBJ databases">
        <title>The draft genome sequence of Lewinella nigricans NBRC 102662.</title>
        <authorList>
            <person name="Wang K."/>
        </authorList>
    </citation>
    <scope>NUCLEOTIDE SEQUENCE [LARGE SCALE GENOMIC DNA]</scope>
    <source>
        <strain evidence="2 3">NBRC 102662</strain>
    </source>
</reference>
<dbReference type="AlphaFoldDB" id="A0A2D0NF63"/>
<evidence type="ECO:0000313" key="3">
    <source>
        <dbReference type="Proteomes" id="UP000223913"/>
    </source>
</evidence>
<feature type="region of interest" description="Disordered" evidence="1">
    <location>
        <begin position="1"/>
        <end position="25"/>
    </location>
</feature>
<evidence type="ECO:0000313" key="2">
    <source>
        <dbReference type="EMBL" id="PHN06423.1"/>
    </source>
</evidence>
<evidence type="ECO:0008006" key="4">
    <source>
        <dbReference type="Google" id="ProtNLM"/>
    </source>
</evidence>
<evidence type="ECO:0000256" key="1">
    <source>
        <dbReference type="SAM" id="MobiDB-lite"/>
    </source>
</evidence>
<proteinExistence type="predicted"/>
<accession>A0A2D0NF63</accession>
<dbReference type="InterPro" id="IPR019534">
    <property type="entry name" value="DUF2452"/>
</dbReference>